<dbReference type="EMBL" id="LNIX01000015">
    <property type="protein sequence ID" value="OXA46609.1"/>
    <property type="molecule type" value="Genomic_DNA"/>
</dbReference>
<dbReference type="GO" id="GO:0008270">
    <property type="term" value="F:zinc ion binding"/>
    <property type="evidence" value="ECO:0007669"/>
    <property type="project" value="UniProtKB-KW"/>
</dbReference>
<keyword evidence="3" id="KW-0677">Repeat</keyword>
<reference evidence="10 11" key="1">
    <citation type="submission" date="2015-12" db="EMBL/GenBank/DDBJ databases">
        <title>The genome of Folsomia candida.</title>
        <authorList>
            <person name="Faddeeva A."/>
            <person name="Derks M.F."/>
            <person name="Anvar Y."/>
            <person name="Smit S."/>
            <person name="Van Straalen N."/>
            <person name="Roelofs D."/>
        </authorList>
    </citation>
    <scope>NUCLEOTIDE SEQUENCE [LARGE SCALE GENOMIC DNA]</scope>
    <source>
        <strain evidence="10 11">VU population</strain>
        <tissue evidence="10">Whole body</tissue>
    </source>
</reference>
<keyword evidence="11" id="KW-1185">Reference proteome</keyword>
<evidence type="ECO:0000256" key="8">
    <source>
        <dbReference type="SAM" id="MobiDB-lite"/>
    </source>
</evidence>
<proteinExistence type="predicted"/>
<organism evidence="10 11">
    <name type="scientific">Folsomia candida</name>
    <name type="common">Springtail</name>
    <dbReference type="NCBI Taxonomy" id="158441"/>
    <lineage>
        <taxon>Eukaryota</taxon>
        <taxon>Metazoa</taxon>
        <taxon>Ecdysozoa</taxon>
        <taxon>Arthropoda</taxon>
        <taxon>Hexapoda</taxon>
        <taxon>Collembola</taxon>
        <taxon>Entomobryomorpha</taxon>
        <taxon>Isotomoidea</taxon>
        <taxon>Isotomidae</taxon>
        <taxon>Proisotominae</taxon>
        <taxon>Folsomia</taxon>
    </lineage>
</organism>
<evidence type="ECO:0000313" key="11">
    <source>
        <dbReference type="Proteomes" id="UP000198287"/>
    </source>
</evidence>
<comment type="subcellular location">
    <subcellularLocation>
        <location evidence="1">Nucleus</location>
    </subcellularLocation>
</comment>
<comment type="caution">
    <text evidence="10">The sequence shown here is derived from an EMBL/GenBank/DDBJ whole genome shotgun (WGS) entry which is preliminary data.</text>
</comment>
<dbReference type="SUPFAM" id="SSF57667">
    <property type="entry name" value="beta-beta-alpha zinc fingers"/>
    <property type="match status" value="1"/>
</dbReference>
<name>A0A226DN40_FOLCA</name>
<dbReference type="PANTHER" id="PTHR24394">
    <property type="entry name" value="ZINC FINGER PROTEIN"/>
    <property type="match status" value="1"/>
</dbReference>
<evidence type="ECO:0000256" key="5">
    <source>
        <dbReference type="ARBA" id="ARBA00022833"/>
    </source>
</evidence>
<feature type="domain" description="C2H2-type" evidence="9">
    <location>
        <begin position="206"/>
        <end position="233"/>
    </location>
</feature>
<protein>
    <submittedName>
        <fullName evidence="10">Zinc finger and BTB domain-containing protein 20</fullName>
    </submittedName>
</protein>
<evidence type="ECO:0000256" key="1">
    <source>
        <dbReference type="ARBA" id="ARBA00004123"/>
    </source>
</evidence>
<evidence type="ECO:0000256" key="7">
    <source>
        <dbReference type="PROSITE-ProRule" id="PRU00042"/>
    </source>
</evidence>
<accession>A0A226DN40</accession>
<gene>
    <name evidence="10" type="ORF">Fcan01_18697</name>
</gene>
<feature type="compositionally biased region" description="Polar residues" evidence="8">
    <location>
        <begin position="109"/>
        <end position="129"/>
    </location>
</feature>
<dbReference type="Proteomes" id="UP000198287">
    <property type="component" value="Unassembled WGS sequence"/>
</dbReference>
<dbReference type="SMART" id="SM00355">
    <property type="entry name" value="ZnF_C2H2"/>
    <property type="match status" value="4"/>
</dbReference>
<dbReference type="GO" id="GO:0005634">
    <property type="term" value="C:nucleus"/>
    <property type="evidence" value="ECO:0007669"/>
    <property type="project" value="UniProtKB-SubCell"/>
</dbReference>
<keyword evidence="5" id="KW-0862">Zinc</keyword>
<dbReference type="PROSITE" id="PS00028">
    <property type="entry name" value="ZINC_FINGER_C2H2_1"/>
    <property type="match status" value="3"/>
</dbReference>
<evidence type="ECO:0000256" key="4">
    <source>
        <dbReference type="ARBA" id="ARBA00022771"/>
    </source>
</evidence>
<feature type="domain" description="C2H2-type" evidence="9">
    <location>
        <begin position="39"/>
        <end position="61"/>
    </location>
</feature>
<evidence type="ECO:0000259" key="9">
    <source>
        <dbReference type="PROSITE" id="PS50157"/>
    </source>
</evidence>
<dbReference type="PROSITE" id="PS50157">
    <property type="entry name" value="ZINC_FINGER_C2H2_2"/>
    <property type="match status" value="3"/>
</dbReference>
<dbReference type="Gene3D" id="3.30.160.60">
    <property type="entry name" value="Classic Zinc Finger"/>
    <property type="match status" value="1"/>
</dbReference>
<keyword evidence="6" id="KW-0539">Nucleus</keyword>
<feature type="domain" description="C2H2-type" evidence="9">
    <location>
        <begin position="238"/>
        <end position="265"/>
    </location>
</feature>
<evidence type="ECO:0000256" key="2">
    <source>
        <dbReference type="ARBA" id="ARBA00022723"/>
    </source>
</evidence>
<dbReference type="InterPro" id="IPR013087">
    <property type="entry name" value="Znf_C2H2_type"/>
</dbReference>
<evidence type="ECO:0000256" key="3">
    <source>
        <dbReference type="ARBA" id="ARBA00022737"/>
    </source>
</evidence>
<feature type="region of interest" description="Disordered" evidence="8">
    <location>
        <begin position="109"/>
        <end position="163"/>
    </location>
</feature>
<dbReference type="PANTHER" id="PTHR24394:SF47">
    <property type="entry name" value="ZINC FINGER AND BTB DOMAIN CONTAINING 20"/>
    <property type="match status" value="1"/>
</dbReference>
<evidence type="ECO:0000256" key="6">
    <source>
        <dbReference type="ARBA" id="ARBA00023242"/>
    </source>
</evidence>
<keyword evidence="4 7" id="KW-0863">Zinc-finger</keyword>
<dbReference type="AlphaFoldDB" id="A0A226DN40"/>
<feature type="region of interest" description="Disordered" evidence="8">
    <location>
        <begin position="178"/>
        <end position="199"/>
    </location>
</feature>
<sequence>MFRHPPGSQAGACSPQCETIHKFQLRSSPTGNQLLSISYDCLICDASFGSRELLIQHSNIHLIGHSCHSAQCQQLYHGTTITNNEINKSTTPENSHFLQIMSSQLCKSTSSYQGGSQKEGNNSDNNNSKKIARNHKSDTNSDSTSTTKYSNNLSTKPRGSHHVPPIVYLKIPMKLKVQQATNSAPPSSRATKSSSAINNPRNKKLYQCKSCQKVLSSKMSYLEHSRIHCTNKKGPERHKCPLCGKSYAVKNTLTQHMTLHENNATTNTTTPPSFYSCSICCDSFPTQQKLDYHTCPGVNRRGESFRSMGKVVFGVKSAEIFFQMNNST</sequence>
<evidence type="ECO:0000313" key="10">
    <source>
        <dbReference type="EMBL" id="OXA46609.1"/>
    </source>
</evidence>
<dbReference type="Pfam" id="PF00096">
    <property type="entry name" value="zf-C2H2"/>
    <property type="match status" value="1"/>
</dbReference>
<dbReference type="GO" id="GO:0000981">
    <property type="term" value="F:DNA-binding transcription factor activity, RNA polymerase II-specific"/>
    <property type="evidence" value="ECO:0007669"/>
    <property type="project" value="TreeGrafter"/>
</dbReference>
<keyword evidence="2" id="KW-0479">Metal-binding</keyword>
<feature type="compositionally biased region" description="Low complexity" evidence="8">
    <location>
        <begin position="140"/>
        <end position="152"/>
    </location>
</feature>
<dbReference type="InterPro" id="IPR036236">
    <property type="entry name" value="Znf_C2H2_sf"/>
</dbReference>
<dbReference type="OrthoDB" id="10039931at2759"/>